<feature type="transmembrane region" description="Helical" evidence="1">
    <location>
        <begin position="261"/>
        <end position="279"/>
    </location>
</feature>
<dbReference type="GO" id="GO:0016020">
    <property type="term" value="C:membrane"/>
    <property type="evidence" value="ECO:0007669"/>
    <property type="project" value="TreeGrafter"/>
</dbReference>
<evidence type="ECO:0000259" key="2">
    <source>
        <dbReference type="Pfam" id="PF01757"/>
    </source>
</evidence>
<organism evidence="3 4">
    <name type="scientific">Leptospira stimsonii</name>
    <dbReference type="NCBI Taxonomy" id="2202203"/>
    <lineage>
        <taxon>Bacteria</taxon>
        <taxon>Pseudomonadati</taxon>
        <taxon>Spirochaetota</taxon>
        <taxon>Spirochaetia</taxon>
        <taxon>Leptospirales</taxon>
        <taxon>Leptospiraceae</taxon>
        <taxon>Leptospira</taxon>
    </lineage>
</organism>
<dbReference type="RefSeq" id="WP_118966809.1">
    <property type="nucleotide sequence ID" value="NZ_QHCT01000001.1"/>
</dbReference>
<keyword evidence="3" id="KW-0012">Acyltransferase</keyword>
<feature type="transmembrane region" description="Helical" evidence="1">
    <location>
        <begin position="354"/>
        <end position="376"/>
    </location>
</feature>
<dbReference type="InterPro" id="IPR002656">
    <property type="entry name" value="Acyl_transf_3_dom"/>
</dbReference>
<dbReference type="AlphaFoldDB" id="A0A396ZEP5"/>
<feature type="domain" description="Acyltransferase 3" evidence="2">
    <location>
        <begin position="21"/>
        <end position="371"/>
    </location>
</feature>
<dbReference type="EMBL" id="QHCT01000001">
    <property type="protein sequence ID" value="RHX91958.1"/>
    <property type="molecule type" value="Genomic_DNA"/>
</dbReference>
<name>A0A396ZEP5_9LEPT</name>
<comment type="caution">
    <text evidence="3">The sequence shown here is derived from an EMBL/GenBank/DDBJ whole genome shotgun (WGS) entry which is preliminary data.</text>
</comment>
<gene>
    <name evidence="3" type="ORF">DLM75_01615</name>
</gene>
<dbReference type="PANTHER" id="PTHR23028">
    <property type="entry name" value="ACETYLTRANSFERASE"/>
    <property type="match status" value="1"/>
</dbReference>
<keyword evidence="1" id="KW-0472">Membrane</keyword>
<proteinExistence type="predicted"/>
<evidence type="ECO:0000313" key="4">
    <source>
        <dbReference type="Proteomes" id="UP000265798"/>
    </source>
</evidence>
<dbReference type="Pfam" id="PF01757">
    <property type="entry name" value="Acyl_transf_3"/>
    <property type="match status" value="1"/>
</dbReference>
<feature type="transmembrane region" description="Helical" evidence="1">
    <location>
        <begin position="25"/>
        <end position="43"/>
    </location>
</feature>
<feature type="transmembrane region" description="Helical" evidence="1">
    <location>
        <begin position="63"/>
        <end position="81"/>
    </location>
</feature>
<dbReference type="GO" id="GO:0009103">
    <property type="term" value="P:lipopolysaccharide biosynthetic process"/>
    <property type="evidence" value="ECO:0007669"/>
    <property type="project" value="TreeGrafter"/>
</dbReference>
<evidence type="ECO:0000256" key="1">
    <source>
        <dbReference type="SAM" id="Phobius"/>
    </source>
</evidence>
<keyword evidence="1" id="KW-0812">Transmembrane</keyword>
<feature type="transmembrane region" description="Helical" evidence="1">
    <location>
        <begin position="197"/>
        <end position="215"/>
    </location>
</feature>
<feature type="transmembrane region" description="Helical" evidence="1">
    <location>
        <begin position="323"/>
        <end position="342"/>
    </location>
</feature>
<dbReference type="PANTHER" id="PTHR23028:SF53">
    <property type="entry name" value="ACYL_TRANSF_3 DOMAIN-CONTAINING PROTEIN"/>
    <property type="match status" value="1"/>
</dbReference>
<dbReference type="Proteomes" id="UP000265798">
    <property type="component" value="Unassembled WGS sequence"/>
</dbReference>
<reference evidence="4" key="1">
    <citation type="submission" date="2018-05" db="EMBL/GenBank/DDBJ databases">
        <title>Leptospira yasudae sp. nov. and Leptospira stimsonii sp. nov., two pathogenic species of the genus Leptospira isolated from environmental sources.</title>
        <authorList>
            <person name="Casanovas-Massana A."/>
            <person name="Hamond C."/>
            <person name="Santos L.A."/>
            <person name="Hacker K.P."/>
            <person name="Balassiano I."/>
            <person name="Medeiros M.A."/>
            <person name="Reis M.G."/>
            <person name="Ko A.I."/>
            <person name="Wunder E.A."/>
        </authorList>
    </citation>
    <scope>NUCLEOTIDE SEQUENCE [LARGE SCALE GENOMIC DNA]</scope>
    <source>
        <strain evidence="4">Yale</strain>
    </source>
</reference>
<protein>
    <submittedName>
        <fullName evidence="3">Acyltransferase</fullName>
    </submittedName>
</protein>
<keyword evidence="3" id="KW-0808">Transferase</keyword>
<evidence type="ECO:0000313" key="3">
    <source>
        <dbReference type="EMBL" id="RHX91958.1"/>
    </source>
</evidence>
<dbReference type="InterPro" id="IPR050879">
    <property type="entry name" value="Acyltransferase_3"/>
</dbReference>
<feature type="transmembrane region" description="Helical" evidence="1">
    <location>
        <begin position="102"/>
        <end position="120"/>
    </location>
</feature>
<sequence>MIQKLLQYILSPFLKNEKEIQSLNGIRAIAILLVIIYHVWLPFSVTKMPKILQTVLSNFNSGVDLFFVLSGFLIYSGILKYQNEPAKFSQKRFLIGRSLRIFPAYYFCLIILFIYFHGQFQKLYSIPNPNEFQSAELNSISQMLQNSYSDFFYISNYTEHRLSLVGWSLSIEEQFYLLLPLFSTVVLLRLRPSKRILFLTILYLLPLFFRFFYFIKNSDISVLIYSHTRMDSLIAGMILAEIRCLPQPLESRNRKLKEHSVLILSILFLFVGHIFPLEHWFRRTIGFNLFNIGYTLIIYSALRNDGLLSSLLSFSILRPIARLSYTMYLWNVVIAGIVVSKVLSGVRSPGIGEFFIAVLLAILSCFFVSWILYLAIEKPFLILKKIVLKESES</sequence>
<accession>A0A396ZEP5</accession>
<dbReference type="GO" id="GO:0016747">
    <property type="term" value="F:acyltransferase activity, transferring groups other than amino-acyl groups"/>
    <property type="evidence" value="ECO:0007669"/>
    <property type="project" value="InterPro"/>
</dbReference>
<dbReference type="OrthoDB" id="9767863at2"/>
<keyword evidence="1" id="KW-1133">Transmembrane helix</keyword>